<keyword evidence="5 7" id="KW-0378">Hydrolase</keyword>
<dbReference type="EMBL" id="BSUJ01000001">
    <property type="protein sequence ID" value="GMA19636.1"/>
    <property type="molecule type" value="Genomic_DNA"/>
</dbReference>
<dbReference type="InterPro" id="IPR004843">
    <property type="entry name" value="Calcineurin-like_PHP"/>
</dbReference>
<protein>
    <recommendedName>
        <fullName evidence="3 7">Nuclease SbcCD subunit D</fullName>
    </recommendedName>
</protein>
<comment type="caution">
    <text evidence="10">The sequence shown here is derived from an EMBL/GenBank/DDBJ whole genome shotgun (WGS) entry which is preliminary data.</text>
</comment>
<evidence type="ECO:0000313" key="10">
    <source>
        <dbReference type="EMBL" id="GMA19636.1"/>
    </source>
</evidence>
<keyword evidence="4 7" id="KW-0540">Nuclease</keyword>
<dbReference type="Proteomes" id="UP001157109">
    <property type="component" value="Unassembled WGS sequence"/>
</dbReference>
<proteinExistence type="inferred from homology"/>
<feature type="domain" description="Nuclease SbcCD subunit D C-terminal" evidence="9">
    <location>
        <begin position="259"/>
        <end position="346"/>
    </location>
</feature>
<dbReference type="InterPro" id="IPR004593">
    <property type="entry name" value="SbcD"/>
</dbReference>
<keyword evidence="6 7" id="KW-0269">Exonuclease</keyword>
<feature type="domain" description="Calcineurin-like phosphoesterase" evidence="8">
    <location>
        <begin position="1"/>
        <end position="209"/>
    </location>
</feature>
<evidence type="ECO:0000259" key="9">
    <source>
        <dbReference type="Pfam" id="PF12320"/>
    </source>
</evidence>
<organism evidence="10 11">
    <name type="scientific">Arsenicicoccus piscis</name>
    <dbReference type="NCBI Taxonomy" id="673954"/>
    <lineage>
        <taxon>Bacteria</taxon>
        <taxon>Bacillati</taxon>
        <taxon>Actinomycetota</taxon>
        <taxon>Actinomycetes</taxon>
        <taxon>Micrococcales</taxon>
        <taxon>Intrasporangiaceae</taxon>
        <taxon>Arsenicicoccus</taxon>
    </lineage>
</organism>
<dbReference type="Gene3D" id="3.60.21.10">
    <property type="match status" value="1"/>
</dbReference>
<dbReference type="InterPro" id="IPR041796">
    <property type="entry name" value="Mre11_N"/>
</dbReference>
<name>A0ABQ6HMP3_9MICO</name>
<dbReference type="NCBIfam" id="TIGR00619">
    <property type="entry name" value="sbcd"/>
    <property type="match status" value="1"/>
</dbReference>
<sequence length="405" mass="43045">MHTSDWHLGRSFHQVGLLDAQAAFIDHLVETVRTERVDAVLVSGDVYDRALPAPPTVDLLSEALCRLHDAGATVVLSSGNHDSAIRLGFASRLLETAGVHVRTSIEGITRPVELPGARVFALPYLEPAVASAALEAEQRTHQAVLGSALARVAQVADPTTRTVVMAHAFVSGAVSSDSERDIAVGGVSAVPLDLFDHVDYAALGHLHRPQLLSEHVRYSGSPLAMSFSEAGQTKSSWLVDLSTDGRGADHVVAVPTPVHRPLAVVRGTLDELLRGPQHAHAESAYVQAVLTDPARPLGALDRLLARFPHLLQLTFEPAGAPASRARSELQVSTRTRLELCSDFLAHVRGGAGPTPAEGEILREAIEATRPEHLDEPSVAVSAPAPARAQADLQAVQTSLFDHEVA</sequence>
<evidence type="ECO:0000256" key="1">
    <source>
        <dbReference type="ARBA" id="ARBA00010555"/>
    </source>
</evidence>
<accession>A0ABQ6HMP3</accession>
<dbReference type="InterPro" id="IPR050535">
    <property type="entry name" value="DNA_Repair-Maintenance_Comp"/>
</dbReference>
<dbReference type="SUPFAM" id="SSF56300">
    <property type="entry name" value="Metallo-dependent phosphatases"/>
    <property type="match status" value="1"/>
</dbReference>
<dbReference type="InterPro" id="IPR029052">
    <property type="entry name" value="Metallo-depent_PP-like"/>
</dbReference>
<reference evidence="11" key="1">
    <citation type="journal article" date="2019" name="Int. J. Syst. Evol. Microbiol.">
        <title>The Global Catalogue of Microorganisms (GCM) 10K type strain sequencing project: providing services to taxonomists for standard genome sequencing and annotation.</title>
        <authorList>
            <consortium name="The Broad Institute Genomics Platform"/>
            <consortium name="The Broad Institute Genome Sequencing Center for Infectious Disease"/>
            <person name="Wu L."/>
            <person name="Ma J."/>
        </authorList>
    </citation>
    <scope>NUCLEOTIDE SEQUENCE [LARGE SCALE GENOMIC DNA]</scope>
    <source>
        <strain evidence="11">NBRC 105830</strain>
    </source>
</reference>
<evidence type="ECO:0000259" key="8">
    <source>
        <dbReference type="Pfam" id="PF00149"/>
    </source>
</evidence>
<evidence type="ECO:0000256" key="6">
    <source>
        <dbReference type="ARBA" id="ARBA00022839"/>
    </source>
</evidence>
<gene>
    <name evidence="7 10" type="primary">sbcD</name>
    <name evidence="10" type="ORF">GCM10025862_16570</name>
</gene>
<evidence type="ECO:0000256" key="5">
    <source>
        <dbReference type="ARBA" id="ARBA00022801"/>
    </source>
</evidence>
<dbReference type="InterPro" id="IPR026843">
    <property type="entry name" value="SbcD_C"/>
</dbReference>
<comment type="similarity">
    <text evidence="1 7">Belongs to the SbcD family.</text>
</comment>
<dbReference type="Pfam" id="PF00149">
    <property type="entry name" value="Metallophos"/>
    <property type="match status" value="1"/>
</dbReference>
<keyword evidence="7" id="KW-0233">DNA recombination</keyword>
<keyword evidence="11" id="KW-1185">Reference proteome</keyword>
<dbReference type="CDD" id="cd00840">
    <property type="entry name" value="MPP_Mre11_N"/>
    <property type="match status" value="1"/>
</dbReference>
<dbReference type="PANTHER" id="PTHR30337:SF0">
    <property type="entry name" value="NUCLEASE SBCCD SUBUNIT D"/>
    <property type="match status" value="1"/>
</dbReference>
<evidence type="ECO:0000256" key="4">
    <source>
        <dbReference type="ARBA" id="ARBA00022722"/>
    </source>
</evidence>
<comment type="function">
    <text evidence="7">SbcCD cleaves DNA hairpin structures. These structures can inhibit DNA replication and are intermediates in certain DNA recombination reactions. The complex acts as a 3'-&gt;5' double strand exonuclease that can open hairpins. It also has a 5' single-strand endonuclease activity.</text>
</comment>
<evidence type="ECO:0000256" key="7">
    <source>
        <dbReference type="RuleBase" id="RU363069"/>
    </source>
</evidence>
<comment type="subunit">
    <text evidence="2 7">Heterodimer of SbcC and SbcD.</text>
</comment>
<dbReference type="PANTHER" id="PTHR30337">
    <property type="entry name" value="COMPONENT OF ATP-DEPENDENT DSDNA EXONUCLEASE"/>
    <property type="match status" value="1"/>
</dbReference>
<keyword evidence="7" id="KW-0235">DNA replication</keyword>
<dbReference type="Pfam" id="PF12320">
    <property type="entry name" value="SbcD_C"/>
    <property type="match status" value="1"/>
</dbReference>
<evidence type="ECO:0000256" key="3">
    <source>
        <dbReference type="ARBA" id="ARBA00013365"/>
    </source>
</evidence>
<keyword evidence="7" id="KW-0255">Endonuclease</keyword>
<evidence type="ECO:0000256" key="2">
    <source>
        <dbReference type="ARBA" id="ARBA00011322"/>
    </source>
</evidence>
<evidence type="ECO:0000313" key="11">
    <source>
        <dbReference type="Proteomes" id="UP001157109"/>
    </source>
</evidence>